<keyword evidence="7 8" id="KW-0472">Membrane</keyword>
<evidence type="ECO:0000256" key="1">
    <source>
        <dbReference type="ARBA" id="ARBA00004236"/>
    </source>
</evidence>
<evidence type="ECO:0000256" key="4">
    <source>
        <dbReference type="ARBA" id="ARBA00022741"/>
    </source>
</evidence>
<keyword evidence="4" id="KW-0547">Nucleotide-binding</keyword>
<feature type="domain" description="Pycsar effector protein" evidence="9">
    <location>
        <begin position="6"/>
        <end position="164"/>
    </location>
</feature>
<dbReference type="InterPro" id="IPR043760">
    <property type="entry name" value="PycTM_dom"/>
</dbReference>
<evidence type="ECO:0000256" key="6">
    <source>
        <dbReference type="ARBA" id="ARBA00023118"/>
    </source>
</evidence>
<keyword evidence="6" id="KW-0051">Antiviral defense</keyword>
<evidence type="ECO:0000256" key="2">
    <source>
        <dbReference type="ARBA" id="ARBA00022475"/>
    </source>
</evidence>
<evidence type="ECO:0000256" key="7">
    <source>
        <dbReference type="ARBA" id="ARBA00023136"/>
    </source>
</evidence>
<comment type="caution">
    <text evidence="10">The sequence shown here is derived from an EMBL/GenBank/DDBJ whole genome shotgun (WGS) entry which is preliminary data.</text>
</comment>
<organism evidence="10 11">
    <name type="scientific">Salegentibacter chungangensis</name>
    <dbReference type="NCBI Taxonomy" id="1335724"/>
    <lineage>
        <taxon>Bacteria</taxon>
        <taxon>Pseudomonadati</taxon>
        <taxon>Bacteroidota</taxon>
        <taxon>Flavobacteriia</taxon>
        <taxon>Flavobacteriales</taxon>
        <taxon>Flavobacteriaceae</taxon>
        <taxon>Salegentibacter</taxon>
    </lineage>
</organism>
<feature type="transmembrane region" description="Helical" evidence="8">
    <location>
        <begin position="149"/>
        <end position="170"/>
    </location>
</feature>
<dbReference type="Pfam" id="PF18967">
    <property type="entry name" value="PycTM"/>
    <property type="match status" value="1"/>
</dbReference>
<feature type="transmembrane region" description="Helical" evidence="8">
    <location>
        <begin position="25"/>
        <end position="43"/>
    </location>
</feature>
<dbReference type="EMBL" id="JBHTLI010000001">
    <property type="protein sequence ID" value="MFD1096103.1"/>
    <property type="molecule type" value="Genomic_DNA"/>
</dbReference>
<evidence type="ECO:0000256" key="5">
    <source>
        <dbReference type="ARBA" id="ARBA00022989"/>
    </source>
</evidence>
<evidence type="ECO:0000259" key="9">
    <source>
        <dbReference type="Pfam" id="PF18967"/>
    </source>
</evidence>
<feature type="transmembrane region" description="Helical" evidence="8">
    <location>
        <begin position="55"/>
        <end position="82"/>
    </location>
</feature>
<keyword evidence="5 8" id="KW-1133">Transmembrane helix</keyword>
<gene>
    <name evidence="10" type="ORF">ACFQ3Q_10120</name>
</gene>
<proteinExistence type="predicted"/>
<accession>A0ABW3NR01</accession>
<dbReference type="RefSeq" id="WP_380745351.1">
    <property type="nucleotide sequence ID" value="NZ_JBHTLI010000001.1"/>
</dbReference>
<name>A0ABW3NR01_9FLAO</name>
<evidence type="ECO:0000256" key="3">
    <source>
        <dbReference type="ARBA" id="ARBA00022692"/>
    </source>
</evidence>
<keyword evidence="11" id="KW-1185">Reference proteome</keyword>
<keyword evidence="2" id="KW-1003">Cell membrane</keyword>
<evidence type="ECO:0000256" key="8">
    <source>
        <dbReference type="SAM" id="Phobius"/>
    </source>
</evidence>
<comment type="subcellular location">
    <subcellularLocation>
        <location evidence="1">Cell membrane</location>
    </subcellularLocation>
</comment>
<protein>
    <submittedName>
        <fullName evidence="10">Pycsar system effector family protein</fullName>
    </submittedName>
</protein>
<keyword evidence="3 8" id="KW-0812">Transmembrane</keyword>
<dbReference type="Proteomes" id="UP001597131">
    <property type="component" value="Unassembled WGS sequence"/>
</dbReference>
<evidence type="ECO:0000313" key="10">
    <source>
        <dbReference type="EMBL" id="MFD1096103.1"/>
    </source>
</evidence>
<sequence length="175" mass="19858">MERERLLYSISRFDHYFDSVNNKTAVYLAITTFILTASVTAYFQISDIFPELHCFAYCAIAIDIILAIIAILGLITLNILIFASTPFFSQESSSLYYFGGIGTMKCKQFVKISKNRKEADDLNDLRNQVHTLSKGLSNKFKKLKIAGKLLRAQSILVFVLLTILFTLKFLTYGNL</sequence>
<evidence type="ECO:0000313" key="11">
    <source>
        <dbReference type="Proteomes" id="UP001597131"/>
    </source>
</evidence>
<reference evidence="11" key="1">
    <citation type="journal article" date="2019" name="Int. J. Syst. Evol. Microbiol.">
        <title>The Global Catalogue of Microorganisms (GCM) 10K type strain sequencing project: providing services to taxonomists for standard genome sequencing and annotation.</title>
        <authorList>
            <consortium name="The Broad Institute Genomics Platform"/>
            <consortium name="The Broad Institute Genome Sequencing Center for Infectious Disease"/>
            <person name="Wu L."/>
            <person name="Ma J."/>
        </authorList>
    </citation>
    <scope>NUCLEOTIDE SEQUENCE [LARGE SCALE GENOMIC DNA]</scope>
    <source>
        <strain evidence="11">CCUG 64793</strain>
    </source>
</reference>